<dbReference type="Proteomes" id="UP000019805">
    <property type="component" value="Chromosome"/>
</dbReference>
<reference evidence="7 8" key="1">
    <citation type="journal article" date="2014" name="BMC Microbiol.">
        <title>The oxygen-independent metabolism of cyclic monoterpenes in Castellaniella defragrans 65Phen.</title>
        <authorList>
            <person name="Petasch J."/>
            <person name="Disch E.M."/>
            <person name="Markert S."/>
            <person name="Becher D."/>
            <person name="Schweder T."/>
            <person name="Huttel B."/>
            <person name="Reinhardt R."/>
            <person name="Harder J."/>
        </authorList>
    </citation>
    <scope>NUCLEOTIDE SEQUENCE [LARGE SCALE GENOMIC DNA]</scope>
    <source>
        <strain evidence="7">65Phen</strain>
    </source>
</reference>
<feature type="compositionally biased region" description="Basic and acidic residues" evidence="4">
    <location>
        <begin position="208"/>
        <end position="217"/>
    </location>
</feature>
<dbReference type="GO" id="GO:0022857">
    <property type="term" value="F:transmembrane transporter activity"/>
    <property type="evidence" value="ECO:0007669"/>
    <property type="project" value="InterPro"/>
</dbReference>
<dbReference type="eggNOG" id="COG2814">
    <property type="taxonomic scope" value="Bacteria"/>
</dbReference>
<dbReference type="HOGENOM" id="CLU_047644_2_0_4"/>
<proteinExistence type="predicted"/>
<feature type="transmembrane region" description="Helical" evidence="5">
    <location>
        <begin position="251"/>
        <end position="271"/>
    </location>
</feature>
<feature type="transmembrane region" description="Helical" evidence="5">
    <location>
        <begin position="379"/>
        <end position="398"/>
    </location>
</feature>
<name>W8WWG0_CASD6</name>
<sequence length="447" mass="45557">MSSKLPFATYLYFLAQSINLTTAVMSVAMAAIVGASLTPSLWLSTVPYGFQFLCVMLMTVPASRLMKRIGRKPAFLLAALPLALSGAAGYLAVDRGSFALLIVAHALLGSYIAFANFNRFAATDGLDARLKPRAISLVVAGGVLAALAGPLLADRLKDVAGYAPFALCYAAFTGLALLSFLVHLAVREAPGAARLPAAGGGHVGTDGHAGEDRRDGADGQAGADGYAGVGGHGGADGHAGAAWRAVRRSPALGAAIAVGALGYGIMNLLMVQASLHMAGLHMHFSAVGTAIQWHVVAMFAPSFFTGAIIGRLGLRAVIAGGILLLIAASVLNLLSDGYAMLVASLVVLGLGWNFTYVGGSALLARVLGEQPHAIEVQGLNDLGLSVMATAGAFLPALLLQGLGWAGTNLACIGLCLALLACVHRSLKRNPAMAPISWNAGSDPGVSP</sequence>
<dbReference type="Pfam" id="PF07690">
    <property type="entry name" value="MFS_1"/>
    <property type="match status" value="1"/>
</dbReference>
<dbReference type="PANTHER" id="PTHR23534">
    <property type="entry name" value="MFS PERMEASE"/>
    <property type="match status" value="1"/>
</dbReference>
<feature type="transmembrane region" description="Helical" evidence="5">
    <location>
        <begin position="291"/>
        <end position="309"/>
    </location>
</feature>
<dbReference type="PROSITE" id="PS50850">
    <property type="entry name" value="MFS"/>
    <property type="match status" value="1"/>
</dbReference>
<feature type="transmembrane region" description="Helical" evidence="5">
    <location>
        <begin position="159"/>
        <end position="186"/>
    </location>
</feature>
<feature type="transmembrane region" description="Helical" evidence="5">
    <location>
        <begin position="41"/>
        <end position="62"/>
    </location>
</feature>
<organism evidence="7 8">
    <name type="scientific">Castellaniella defragrans (strain DSM 12143 / CCUG 39792 / 65Phen)</name>
    <name type="common">Alcaligenes defragrans</name>
    <dbReference type="NCBI Taxonomy" id="1437824"/>
    <lineage>
        <taxon>Bacteria</taxon>
        <taxon>Pseudomonadati</taxon>
        <taxon>Pseudomonadota</taxon>
        <taxon>Betaproteobacteria</taxon>
        <taxon>Burkholderiales</taxon>
        <taxon>Alcaligenaceae</taxon>
        <taxon>Castellaniella</taxon>
    </lineage>
</organism>
<dbReference type="PATRIC" id="fig|1437824.5.peg.1589"/>
<keyword evidence="8" id="KW-1185">Reference proteome</keyword>
<keyword evidence="1 5" id="KW-0812">Transmembrane</keyword>
<feature type="transmembrane region" description="Helical" evidence="5">
    <location>
        <begin position="316"/>
        <end position="334"/>
    </location>
</feature>
<evidence type="ECO:0000256" key="1">
    <source>
        <dbReference type="ARBA" id="ARBA00022692"/>
    </source>
</evidence>
<dbReference type="SUPFAM" id="SSF103473">
    <property type="entry name" value="MFS general substrate transporter"/>
    <property type="match status" value="1"/>
</dbReference>
<dbReference type="Gene3D" id="1.20.1250.20">
    <property type="entry name" value="MFS general substrate transporter like domains"/>
    <property type="match status" value="1"/>
</dbReference>
<evidence type="ECO:0000256" key="5">
    <source>
        <dbReference type="SAM" id="Phobius"/>
    </source>
</evidence>
<evidence type="ECO:0000313" key="7">
    <source>
        <dbReference type="EMBL" id="CDM24073.1"/>
    </source>
</evidence>
<evidence type="ECO:0000259" key="6">
    <source>
        <dbReference type="PROSITE" id="PS50850"/>
    </source>
</evidence>
<dbReference type="InterPro" id="IPR020846">
    <property type="entry name" value="MFS_dom"/>
</dbReference>
<dbReference type="AlphaFoldDB" id="W8WWG0"/>
<gene>
    <name evidence="7" type="ORF">BN940_08051</name>
</gene>
<dbReference type="InterPro" id="IPR011701">
    <property type="entry name" value="MFS"/>
</dbReference>
<protein>
    <submittedName>
        <fullName evidence="7">Major facilitator superfamily MFS_1</fullName>
    </submittedName>
</protein>
<dbReference type="PANTHER" id="PTHR23534:SF1">
    <property type="entry name" value="MAJOR FACILITATOR SUPERFAMILY PROTEIN"/>
    <property type="match status" value="1"/>
</dbReference>
<dbReference type="InterPro" id="IPR036259">
    <property type="entry name" value="MFS_trans_sf"/>
</dbReference>
<feature type="domain" description="Major facilitator superfamily (MFS) profile" evidence="6">
    <location>
        <begin position="250"/>
        <end position="447"/>
    </location>
</feature>
<dbReference type="OrthoDB" id="8558006at2"/>
<feature type="transmembrane region" description="Helical" evidence="5">
    <location>
        <begin position="98"/>
        <end position="122"/>
    </location>
</feature>
<feature type="region of interest" description="Disordered" evidence="4">
    <location>
        <begin position="197"/>
        <end position="217"/>
    </location>
</feature>
<dbReference type="KEGG" id="cdn:BN940_08051"/>
<accession>W8WWG0</accession>
<evidence type="ECO:0000256" key="3">
    <source>
        <dbReference type="ARBA" id="ARBA00023136"/>
    </source>
</evidence>
<feature type="transmembrane region" description="Helical" evidence="5">
    <location>
        <begin position="134"/>
        <end position="153"/>
    </location>
</feature>
<dbReference type="EMBL" id="HG916765">
    <property type="protein sequence ID" value="CDM24073.1"/>
    <property type="molecule type" value="Genomic_DNA"/>
</dbReference>
<evidence type="ECO:0000313" key="8">
    <source>
        <dbReference type="Proteomes" id="UP000019805"/>
    </source>
</evidence>
<feature type="transmembrane region" description="Helical" evidence="5">
    <location>
        <begin position="12"/>
        <end position="35"/>
    </location>
</feature>
<feature type="transmembrane region" description="Helical" evidence="5">
    <location>
        <begin position="74"/>
        <end position="92"/>
    </location>
</feature>
<evidence type="ECO:0000256" key="2">
    <source>
        <dbReference type="ARBA" id="ARBA00022989"/>
    </source>
</evidence>
<keyword evidence="2 5" id="KW-1133">Transmembrane helix</keyword>
<feature type="transmembrane region" description="Helical" evidence="5">
    <location>
        <begin position="340"/>
        <end position="367"/>
    </location>
</feature>
<keyword evidence="3 5" id="KW-0472">Membrane</keyword>
<dbReference type="RefSeq" id="WP_084330575.1">
    <property type="nucleotide sequence ID" value="NZ_HG916765.1"/>
</dbReference>
<evidence type="ECO:0000256" key="4">
    <source>
        <dbReference type="SAM" id="MobiDB-lite"/>
    </source>
</evidence>
<feature type="transmembrane region" description="Helical" evidence="5">
    <location>
        <begin position="404"/>
        <end position="422"/>
    </location>
</feature>